<dbReference type="InterPro" id="IPR036623">
    <property type="entry name" value="Hemimethylated_DNA-bd_sf"/>
</dbReference>
<keyword evidence="4" id="KW-1185">Reference proteome</keyword>
<feature type="domain" description="Hemimethylated DNA-binding" evidence="2">
    <location>
        <begin position="6"/>
        <end position="102"/>
    </location>
</feature>
<reference evidence="3" key="1">
    <citation type="submission" date="2023-01" db="EMBL/GenBank/DDBJ databases">
        <title>The genome sequence of Kordiimonadaceae bacterium 6D33.</title>
        <authorList>
            <person name="Liu Y."/>
        </authorList>
    </citation>
    <scope>NUCLEOTIDE SEQUENCE</scope>
    <source>
        <strain evidence="3">6D33</strain>
    </source>
</reference>
<organism evidence="3 4">
    <name type="scientific">Gimibacter soli</name>
    <dbReference type="NCBI Taxonomy" id="3024400"/>
    <lineage>
        <taxon>Bacteria</taxon>
        <taxon>Pseudomonadati</taxon>
        <taxon>Pseudomonadota</taxon>
        <taxon>Alphaproteobacteria</taxon>
        <taxon>Kordiimonadales</taxon>
        <taxon>Temperatibacteraceae</taxon>
        <taxon>Gimibacter</taxon>
    </lineage>
</organism>
<evidence type="ECO:0000313" key="3">
    <source>
        <dbReference type="EMBL" id="WCL53155.1"/>
    </source>
</evidence>
<dbReference type="Proteomes" id="UP001217500">
    <property type="component" value="Chromosome"/>
</dbReference>
<accession>A0AAE9XQQ5</accession>
<dbReference type="GO" id="GO:0003677">
    <property type="term" value="F:DNA binding"/>
    <property type="evidence" value="ECO:0007669"/>
    <property type="project" value="UniProtKB-UniRule"/>
</dbReference>
<dbReference type="AlphaFoldDB" id="A0AAE9XQQ5"/>
<sequence length="106" mass="12241">MEHIQTATFAPGQVVRHRRFGYRGLIFDVDAMFSQSPEWYEMMAQSRPSKDRPWYHVLVDGETHTTYVAEENLELCGHTDEFDHPLLSSLFDMADNGDFASRVSVN</sequence>
<keyword evidence="3" id="KW-0346">Stress response</keyword>
<dbReference type="KEGG" id="gso:PH603_11475"/>
<dbReference type="Gene3D" id="2.30.30.390">
    <property type="entry name" value="Hemimethylated DNA-binding domain"/>
    <property type="match status" value="1"/>
</dbReference>
<evidence type="ECO:0000313" key="4">
    <source>
        <dbReference type="Proteomes" id="UP001217500"/>
    </source>
</evidence>
<evidence type="ECO:0000259" key="2">
    <source>
        <dbReference type="SMART" id="SM00992"/>
    </source>
</evidence>
<dbReference type="PANTHER" id="PTHR48439:SF1">
    <property type="entry name" value="HEMIMETHYLATED DNA-BINDING DOMAIN-CONTAINING PROTEIN"/>
    <property type="match status" value="1"/>
</dbReference>
<dbReference type="NCBIfam" id="TIGR02097">
    <property type="entry name" value="yccV"/>
    <property type="match status" value="1"/>
</dbReference>
<protein>
    <recommendedName>
        <fullName evidence="1">Heat shock protein HspQ</fullName>
    </recommendedName>
</protein>
<gene>
    <name evidence="3" type="primary">hspQ</name>
    <name evidence="3" type="ORF">PH603_11475</name>
</gene>
<dbReference type="InterPro" id="IPR011722">
    <property type="entry name" value="Hemimethylated_DNA-bd_dom"/>
</dbReference>
<dbReference type="RefSeq" id="WP_289502667.1">
    <property type="nucleotide sequence ID" value="NZ_CP116805.1"/>
</dbReference>
<dbReference type="EMBL" id="CP116805">
    <property type="protein sequence ID" value="WCL53155.1"/>
    <property type="molecule type" value="Genomic_DNA"/>
</dbReference>
<name>A0AAE9XQQ5_9PROT</name>
<dbReference type="SUPFAM" id="SSF141255">
    <property type="entry name" value="YccV-like"/>
    <property type="match status" value="1"/>
</dbReference>
<evidence type="ECO:0000256" key="1">
    <source>
        <dbReference type="NCBIfam" id="TIGR02097"/>
    </source>
</evidence>
<dbReference type="InterPro" id="IPR053189">
    <property type="entry name" value="Clp_protease_adapter_ClpF"/>
</dbReference>
<dbReference type="SMART" id="SM00992">
    <property type="entry name" value="YccV-like"/>
    <property type="match status" value="1"/>
</dbReference>
<dbReference type="Pfam" id="PF08755">
    <property type="entry name" value="YccV-like"/>
    <property type="match status" value="1"/>
</dbReference>
<dbReference type="PANTHER" id="PTHR48439">
    <property type="entry name" value="HEMIMETHYLATED DNA-BINDING DOMAIN-CONTAINING PROTEIN"/>
    <property type="match status" value="1"/>
</dbReference>
<proteinExistence type="predicted"/>